<dbReference type="Proteomes" id="UP000620124">
    <property type="component" value="Unassembled WGS sequence"/>
</dbReference>
<feature type="transmembrane region" description="Helical" evidence="2">
    <location>
        <begin position="243"/>
        <end position="262"/>
    </location>
</feature>
<protein>
    <submittedName>
        <fullName evidence="3">Uncharacterized protein</fullName>
    </submittedName>
</protein>
<feature type="transmembrane region" description="Helical" evidence="2">
    <location>
        <begin position="455"/>
        <end position="478"/>
    </location>
</feature>
<feature type="transmembrane region" description="Helical" evidence="2">
    <location>
        <begin position="603"/>
        <end position="624"/>
    </location>
</feature>
<feature type="transmembrane region" description="Helical" evidence="2">
    <location>
        <begin position="534"/>
        <end position="559"/>
    </location>
</feature>
<name>A0A8H6U1E9_9AGAR</name>
<feature type="transmembrane region" description="Helical" evidence="2">
    <location>
        <begin position="211"/>
        <end position="231"/>
    </location>
</feature>
<evidence type="ECO:0000313" key="3">
    <source>
        <dbReference type="EMBL" id="KAF7326757.1"/>
    </source>
</evidence>
<feature type="region of interest" description="Disordered" evidence="1">
    <location>
        <begin position="343"/>
        <end position="369"/>
    </location>
</feature>
<dbReference type="EMBL" id="JACAZI010000040">
    <property type="protein sequence ID" value="KAF7326757.1"/>
    <property type="molecule type" value="Genomic_DNA"/>
</dbReference>
<proteinExistence type="predicted"/>
<feature type="transmembrane region" description="Helical" evidence="2">
    <location>
        <begin position="490"/>
        <end position="513"/>
    </location>
</feature>
<sequence length="627" mass="68278">MGLSLSTTFVPSWKDACSAAFNCTSNGLTNILGDPITCPANVTHITLATDVWGITTRACQETCGFKSLRQSIDLTASAVTLTTWLLPWLALIAQLPFEAEGSWMNFLSACLCIGSPALAAYSLSLTAFNRWYIALKFRHLQSPVKESDYMDKRIKAARLILKEVQPSPMRANQRTGELGSLIALPGRRIDTFWKTAAKDLENTRRGFTQSFLAQFIMAFFAYLISFVAAVHDSLGSPDVGLQFASSTVWSWMFPVVFGSIRVGSQCRAGAIQEALGANNPFTEPENDGGADRNVAQNGLCPTAVLRWPCEPVATWDCGILHRSRHLSTTSGATIDSQFTAVDIKPLSTPPTDEDYASSAGEGTASPPEPTWYGFDVGGNESKEGLVFNYARILTWFAFVEHVRGGFEKTINHFQNGGNVPTTTEEAAHCCGFKPREDLQAFKPRSEIPTAAIQRMICAVLVALFLQWGTAGAAIFVAYETPAVGLGCRSGSYLIYGVGATVSFILLVFSSLVSHAYMQRFEPNPRSADWTSMRCLGGLAVLTRLMGTGIAIANAAWLIASSIMEDIGTFETCWCETDAFQFHENGWTPVFKNATDLRAAAGTIWIGGFLWSVVISVVVSIVFGYERR</sequence>
<gene>
    <name evidence="3" type="ORF">MVEN_02594700</name>
</gene>
<accession>A0A8H6U1E9</accession>
<dbReference type="OrthoDB" id="3002343at2759"/>
<evidence type="ECO:0000256" key="2">
    <source>
        <dbReference type="SAM" id="Phobius"/>
    </source>
</evidence>
<organism evidence="3 4">
    <name type="scientific">Mycena venus</name>
    <dbReference type="NCBI Taxonomy" id="2733690"/>
    <lineage>
        <taxon>Eukaryota</taxon>
        <taxon>Fungi</taxon>
        <taxon>Dikarya</taxon>
        <taxon>Basidiomycota</taxon>
        <taxon>Agaricomycotina</taxon>
        <taxon>Agaricomycetes</taxon>
        <taxon>Agaricomycetidae</taxon>
        <taxon>Agaricales</taxon>
        <taxon>Marasmiineae</taxon>
        <taxon>Mycenaceae</taxon>
        <taxon>Mycena</taxon>
    </lineage>
</organism>
<feature type="transmembrane region" description="Helical" evidence="2">
    <location>
        <begin position="74"/>
        <end position="97"/>
    </location>
</feature>
<feature type="transmembrane region" description="Helical" evidence="2">
    <location>
        <begin position="103"/>
        <end position="128"/>
    </location>
</feature>
<keyword evidence="2" id="KW-0812">Transmembrane</keyword>
<evidence type="ECO:0000313" key="4">
    <source>
        <dbReference type="Proteomes" id="UP000620124"/>
    </source>
</evidence>
<evidence type="ECO:0000256" key="1">
    <source>
        <dbReference type="SAM" id="MobiDB-lite"/>
    </source>
</evidence>
<dbReference type="AlphaFoldDB" id="A0A8H6U1E9"/>
<keyword evidence="4" id="KW-1185">Reference proteome</keyword>
<keyword evidence="2" id="KW-0472">Membrane</keyword>
<keyword evidence="2" id="KW-1133">Transmembrane helix</keyword>
<reference evidence="3" key="1">
    <citation type="submission" date="2020-05" db="EMBL/GenBank/DDBJ databases">
        <title>Mycena genomes resolve the evolution of fungal bioluminescence.</title>
        <authorList>
            <person name="Tsai I.J."/>
        </authorList>
    </citation>
    <scope>NUCLEOTIDE SEQUENCE</scope>
    <source>
        <strain evidence="3">CCC161011</strain>
    </source>
</reference>
<comment type="caution">
    <text evidence="3">The sequence shown here is derived from an EMBL/GenBank/DDBJ whole genome shotgun (WGS) entry which is preliminary data.</text>
</comment>